<evidence type="ECO:0000256" key="1">
    <source>
        <dbReference type="SAM" id="MobiDB-lite"/>
    </source>
</evidence>
<accession>Q26717</accession>
<dbReference type="VEuPathDB" id="TriTrypDB:Tb427_050040300"/>
<gene>
    <name evidence="2" type="primary">ADG2</name>
</gene>
<feature type="region of interest" description="Disordered" evidence="1">
    <location>
        <begin position="321"/>
        <end position="426"/>
    </location>
</feature>
<dbReference type="EMBL" id="L15356">
    <property type="protein sequence ID" value="AAA18837.1"/>
    <property type="molecule type" value="Unassigned_DNA"/>
</dbReference>
<feature type="compositionally biased region" description="Basic and acidic residues" evidence="1">
    <location>
        <begin position="1"/>
        <end position="16"/>
    </location>
</feature>
<dbReference type="AlphaFoldDB" id="Q26717"/>
<name>Q26717_9TRYP</name>
<feature type="compositionally biased region" description="Low complexity" evidence="1">
    <location>
        <begin position="503"/>
        <end position="513"/>
    </location>
</feature>
<feature type="compositionally biased region" description="Polar residues" evidence="1">
    <location>
        <begin position="383"/>
        <end position="398"/>
    </location>
</feature>
<feature type="region of interest" description="Disordered" evidence="1">
    <location>
        <begin position="1"/>
        <end position="23"/>
    </location>
</feature>
<feature type="compositionally biased region" description="Basic and acidic residues" evidence="1">
    <location>
        <begin position="561"/>
        <end position="576"/>
    </location>
</feature>
<feature type="compositionally biased region" description="Basic residues" evidence="1">
    <location>
        <begin position="372"/>
        <end position="381"/>
    </location>
</feature>
<dbReference type="VEuPathDB" id="TriTrypDB:Tb1125.5.3380"/>
<sequence length="725" mass="80713">MVRRDRDVWDPPEDRQNVPPPPSAFQLHFQNRAVIIGKDGSNAQLITAGPVKSLKVPPVAKNGPLAAGIIEQKHKAPEYMGGKPTIVGGIRAPDEVAKRPTRGQLHRPCPVVARQGAVLCKDRTVQRPLNHSADTVSSGALVGATAVQPSTCPSVEATIMYEPMALPPRPQLLSLSNIPSCGGNGTADPLSSFIADRTSSNINPSPSRGPARPIADSLGVAQRPDLAPHPLTQVRPRIVNGYSTSLMPKPSKVVEVSLTPGDSPNRCGGISGQVENRQGGCGASPPSSEDGKQANALRGDAIVPPMYQPMGKLLQDMSENASYKHRKPFSSPARSTSASNPGGEDKMRVGDTPILPKPQRAKEISGNDQHRRPASHPRRLQPLKQTPLNNSAYALNSFTTTTNTDERGDTTGDGAEETEKKRTITYKPHGLKEYKALMEEVANRKLGSLGFVDTEERQEARRRMQRQREYGVQAEQHIIEDIREKQQRAPRQKQKSNNEEDGAQSAAATEATAVIRQPPPPERVQAQQRRARALEYARNLPRIVPATSKKPAGSSDSSPSEARRREYSSPRDEAARQRRQRILELEARHMMDRERITVVKRQRRLPVTFFFKWRSFVLVITRSQCRWCVMWEANNSRTQRRKQETEGRLDHFFFLLYYSYTGHSLCSVSLCTSDVYERHRYQGHVRCVDVLYFNIFAYKTFSLFCIWLTQVEESKEALLDFLLGG</sequence>
<feature type="region of interest" description="Disordered" evidence="1">
    <location>
        <begin position="196"/>
        <end position="215"/>
    </location>
</feature>
<dbReference type="VEuPathDB" id="TriTrypDB:Tb927.5.3380"/>
<feature type="compositionally biased region" description="Basic and acidic residues" evidence="1">
    <location>
        <begin position="454"/>
        <end position="469"/>
    </location>
</feature>
<reference evidence="2" key="1">
    <citation type="journal article" date="1993" name="Mol. Biochem. Parasitol.">
        <title>Alternative splicing within and between alleles of the ATPase gene 1 locus of Trypanosoma brucei.</title>
        <authorList>
            <person name="Revelard P."/>
            <person name="Lips S."/>
            <person name="Pays E."/>
        </authorList>
    </citation>
    <scope>NUCLEOTIDE SEQUENCE</scope>
    <source>
        <strain evidence="2">EATRO 1125</strain>
    </source>
</reference>
<feature type="region of interest" description="Disordered" evidence="1">
    <location>
        <begin position="259"/>
        <end position="293"/>
    </location>
</feature>
<feature type="compositionally biased region" description="Basic and acidic residues" evidence="1">
    <location>
        <begin position="477"/>
        <end position="487"/>
    </location>
</feature>
<organism evidence="2">
    <name type="scientific">Trypanosoma brucei</name>
    <dbReference type="NCBI Taxonomy" id="5691"/>
    <lineage>
        <taxon>Eukaryota</taxon>
        <taxon>Discoba</taxon>
        <taxon>Euglenozoa</taxon>
        <taxon>Kinetoplastea</taxon>
        <taxon>Metakinetoplastina</taxon>
        <taxon>Trypanosomatida</taxon>
        <taxon>Trypanosomatidae</taxon>
        <taxon>Trypanosoma</taxon>
    </lineage>
</organism>
<feature type="region of interest" description="Disordered" evidence="1">
    <location>
        <begin position="453"/>
        <end position="576"/>
    </location>
</feature>
<feature type="compositionally biased region" description="Basic and acidic residues" evidence="1">
    <location>
        <begin position="360"/>
        <end position="371"/>
    </location>
</feature>
<evidence type="ECO:0000313" key="2">
    <source>
        <dbReference type="EMBL" id="AAA18837.1"/>
    </source>
</evidence>
<dbReference type="VEuPathDB" id="TriTrypDB:Tbg972.5.4750"/>
<feature type="compositionally biased region" description="Polar residues" evidence="1">
    <location>
        <begin position="197"/>
        <end position="206"/>
    </location>
</feature>
<protein>
    <submittedName>
        <fullName evidence="2">ADG2 protein</fullName>
    </submittedName>
</protein>
<feature type="compositionally biased region" description="Low complexity" evidence="1">
    <location>
        <begin position="523"/>
        <end position="538"/>
    </location>
</feature>
<proteinExistence type="predicted"/>